<accession>A0A6C0BSB2</accession>
<sequence length="55" mass="6824">MENIIKLNNKNKIEILPYELDFITKLKREYLKLKIKILNEIIRELTYNYKLLKKE</sequence>
<organism evidence="1">
    <name type="scientific">viral metagenome</name>
    <dbReference type="NCBI Taxonomy" id="1070528"/>
    <lineage>
        <taxon>unclassified sequences</taxon>
        <taxon>metagenomes</taxon>
        <taxon>organismal metagenomes</taxon>
    </lineage>
</organism>
<proteinExistence type="predicted"/>
<evidence type="ECO:0000313" key="1">
    <source>
        <dbReference type="EMBL" id="QHS95315.1"/>
    </source>
</evidence>
<dbReference type="AlphaFoldDB" id="A0A6C0BSB2"/>
<name>A0A6C0BSB2_9ZZZZ</name>
<dbReference type="EMBL" id="MN739247">
    <property type="protein sequence ID" value="QHS95315.1"/>
    <property type="molecule type" value="Genomic_DNA"/>
</dbReference>
<reference evidence="1" key="1">
    <citation type="journal article" date="2020" name="Nature">
        <title>Giant virus diversity and host interactions through global metagenomics.</title>
        <authorList>
            <person name="Schulz F."/>
            <person name="Roux S."/>
            <person name="Paez-Espino D."/>
            <person name="Jungbluth S."/>
            <person name="Walsh D.A."/>
            <person name="Denef V.J."/>
            <person name="McMahon K.D."/>
            <person name="Konstantinidis K.T."/>
            <person name="Eloe-Fadrosh E.A."/>
            <person name="Kyrpides N.C."/>
            <person name="Woyke T."/>
        </authorList>
    </citation>
    <scope>NUCLEOTIDE SEQUENCE</scope>
    <source>
        <strain evidence="1">GVMAG-M-3300018428-35</strain>
    </source>
</reference>
<protein>
    <submittedName>
        <fullName evidence="1">Uncharacterized protein</fullName>
    </submittedName>
</protein>